<dbReference type="PROSITE" id="PS00627">
    <property type="entry name" value="GHMP_KINASES_ATP"/>
    <property type="match status" value="1"/>
</dbReference>
<dbReference type="InterPro" id="IPR000870">
    <property type="entry name" value="Homoserine_kinase"/>
</dbReference>
<evidence type="ECO:0000313" key="17">
    <source>
        <dbReference type="EMBL" id="RFU51544.1"/>
    </source>
</evidence>
<dbReference type="UniPathway" id="UPA00050">
    <property type="reaction ID" value="UER00064"/>
</dbReference>
<evidence type="ECO:0000256" key="1">
    <source>
        <dbReference type="ARBA" id="ARBA00005015"/>
    </source>
</evidence>
<dbReference type="PANTHER" id="PTHR20861:SF1">
    <property type="entry name" value="HOMOSERINE KINASE"/>
    <property type="match status" value="1"/>
</dbReference>
<evidence type="ECO:0000313" key="18">
    <source>
        <dbReference type="EMBL" id="RFU53663.1"/>
    </source>
</evidence>
<evidence type="ECO:0000313" key="21">
    <source>
        <dbReference type="Proteomes" id="UP000264056"/>
    </source>
</evidence>
<dbReference type="RefSeq" id="WP_116877619.1">
    <property type="nucleotide sequence ID" value="NZ_CP031733.1"/>
</dbReference>
<evidence type="ECO:0000256" key="13">
    <source>
        <dbReference type="HAMAP-Rule" id="MF_00384"/>
    </source>
</evidence>
<accession>A0A372KN18</accession>
<keyword evidence="9 13" id="KW-0418">Kinase</keyword>
<evidence type="ECO:0000256" key="12">
    <source>
        <dbReference type="ARBA" id="ARBA00049954"/>
    </source>
</evidence>
<evidence type="ECO:0000256" key="6">
    <source>
        <dbReference type="ARBA" id="ARBA00022679"/>
    </source>
</evidence>
<reference evidence="18 20" key="2">
    <citation type="submission" date="2018-08" db="EMBL/GenBank/DDBJ databases">
        <title>Draft genome of Streptococcus sp. nov. Z1.</title>
        <authorList>
            <person name="Tian Z."/>
        </authorList>
    </citation>
    <scope>NUCLEOTIDE SEQUENCE [LARGE SCALE GENOMIC DNA]</scope>
    <source>
        <strain evidence="18">Z1</strain>
        <strain evidence="20">Z1(2018)</strain>
    </source>
</reference>
<dbReference type="PIRSF" id="PIRSF000676">
    <property type="entry name" value="Homoser_kin"/>
    <property type="match status" value="1"/>
</dbReference>
<dbReference type="Pfam" id="PF00288">
    <property type="entry name" value="GHMP_kinases_N"/>
    <property type="match status" value="1"/>
</dbReference>
<evidence type="ECO:0000256" key="4">
    <source>
        <dbReference type="ARBA" id="ARBA00017858"/>
    </source>
</evidence>
<dbReference type="HAMAP" id="MF_00384">
    <property type="entry name" value="Homoser_kinase"/>
    <property type="match status" value="1"/>
</dbReference>
<reference evidence="17 21" key="1">
    <citation type="submission" date="2018-08" db="EMBL/GenBank/DDBJ databases">
        <title>Draft genome of Streptococcus sp .nov. Z2.</title>
        <authorList>
            <person name="Tian Z."/>
        </authorList>
    </citation>
    <scope>NUCLEOTIDE SEQUENCE [LARGE SCALE GENOMIC DNA]</scope>
    <source>
        <strain evidence="17 21">Z2</strain>
    </source>
</reference>
<keyword evidence="10 13" id="KW-0067">ATP-binding</keyword>
<proteinExistence type="inferred from homology"/>
<feature type="binding site" evidence="13">
    <location>
        <begin position="79"/>
        <end position="89"/>
    </location>
    <ligand>
        <name>ATP</name>
        <dbReference type="ChEBI" id="CHEBI:30616"/>
    </ligand>
</feature>
<reference evidence="19" key="3">
    <citation type="submission" date="2018-08" db="EMBL/GenBank/DDBJ databases">
        <title>Streptococcus chenjunshii sp. nov., isolated from stools sample of the Tibetan antelope in the Qinghai-Tibet plateau, China.</title>
        <authorList>
            <person name="Tian Z."/>
        </authorList>
    </citation>
    <scope>NUCLEOTIDE SEQUENCE [LARGE SCALE GENOMIC DNA]</scope>
    <source>
        <strain evidence="19">Z15</strain>
    </source>
</reference>
<dbReference type="EMBL" id="CP031733">
    <property type="protein sequence ID" value="AXQ78783.1"/>
    <property type="molecule type" value="Genomic_DNA"/>
</dbReference>
<accession>A0A346NCN8</accession>
<protein>
    <recommendedName>
        <fullName evidence="4 13">Homoserine kinase</fullName>
        <shortName evidence="13">HK</shortName>
        <shortName evidence="13">HSK</shortName>
        <ecNumber evidence="3 13">2.7.1.39</ecNumber>
    </recommendedName>
</protein>
<gene>
    <name evidence="13" type="primary">thrB</name>
    <name evidence="16" type="ORF">DDV21_006640</name>
    <name evidence="17" type="ORF">DDV22_02540</name>
    <name evidence="18" type="ORF">DDV23_02940</name>
</gene>
<keyword evidence="8 13" id="KW-0547">Nucleotide-binding</keyword>
<dbReference type="InterPro" id="IPR013750">
    <property type="entry name" value="GHMP_kinase_C_dom"/>
</dbReference>
<dbReference type="PANTHER" id="PTHR20861">
    <property type="entry name" value="HOMOSERINE/4-DIPHOSPHOCYTIDYL-2-C-METHYL-D-ERYTHRITOL KINASE"/>
    <property type="match status" value="1"/>
</dbReference>
<dbReference type="EMBL" id="QVQZ01000004">
    <property type="protein sequence ID" value="RFU53663.1"/>
    <property type="molecule type" value="Genomic_DNA"/>
</dbReference>
<evidence type="ECO:0000256" key="2">
    <source>
        <dbReference type="ARBA" id="ARBA00007370"/>
    </source>
</evidence>
<dbReference type="Gene3D" id="3.30.230.10">
    <property type="match status" value="1"/>
</dbReference>
<dbReference type="SUPFAM" id="SSF55060">
    <property type="entry name" value="GHMP Kinase, C-terminal domain"/>
    <property type="match status" value="1"/>
</dbReference>
<comment type="similarity">
    <text evidence="2 13">Belongs to the GHMP kinase family. Homoserine kinase subfamily.</text>
</comment>
<keyword evidence="21" id="KW-1185">Reference proteome</keyword>
<keyword evidence="13" id="KW-0963">Cytoplasm</keyword>
<evidence type="ECO:0000259" key="14">
    <source>
        <dbReference type="Pfam" id="PF00288"/>
    </source>
</evidence>
<keyword evidence="6 13" id="KW-0808">Transferase</keyword>
<dbReference type="GO" id="GO:0005737">
    <property type="term" value="C:cytoplasm"/>
    <property type="evidence" value="ECO:0007669"/>
    <property type="project" value="UniProtKB-SubCell"/>
</dbReference>
<dbReference type="Proteomes" id="UP000264056">
    <property type="component" value="Unassembled WGS sequence"/>
</dbReference>
<dbReference type="OrthoDB" id="9769912at2"/>
<comment type="pathway">
    <text evidence="1 13">Amino-acid biosynthesis; L-threonine biosynthesis; L-threonine from L-aspartate: step 4/5.</text>
</comment>
<dbReference type="InterPro" id="IPR020568">
    <property type="entry name" value="Ribosomal_Su5_D2-typ_SF"/>
</dbReference>
<dbReference type="KEGG" id="schj:DDV21_006640"/>
<keyword evidence="7 13" id="KW-0791">Threonine biosynthesis</keyword>
<dbReference type="Proteomes" id="UP000262901">
    <property type="component" value="Unassembled WGS sequence"/>
</dbReference>
<dbReference type="InterPro" id="IPR006203">
    <property type="entry name" value="GHMP_knse_ATP-bd_CS"/>
</dbReference>
<comment type="function">
    <text evidence="12 13">Catalyzes the ATP-dependent phosphorylation of L-homoserine to L-homoserine phosphate.</text>
</comment>
<dbReference type="AlphaFoldDB" id="A0A372KN18"/>
<evidence type="ECO:0000256" key="3">
    <source>
        <dbReference type="ARBA" id="ARBA00012078"/>
    </source>
</evidence>
<comment type="catalytic activity">
    <reaction evidence="11 13">
        <text>L-homoserine + ATP = O-phospho-L-homoserine + ADP + H(+)</text>
        <dbReference type="Rhea" id="RHEA:13985"/>
        <dbReference type="ChEBI" id="CHEBI:15378"/>
        <dbReference type="ChEBI" id="CHEBI:30616"/>
        <dbReference type="ChEBI" id="CHEBI:57476"/>
        <dbReference type="ChEBI" id="CHEBI:57590"/>
        <dbReference type="ChEBI" id="CHEBI:456216"/>
        <dbReference type="EC" id="2.7.1.39"/>
    </reaction>
</comment>
<evidence type="ECO:0000256" key="9">
    <source>
        <dbReference type="ARBA" id="ARBA00022777"/>
    </source>
</evidence>
<evidence type="ECO:0000256" key="7">
    <source>
        <dbReference type="ARBA" id="ARBA00022697"/>
    </source>
</evidence>
<dbReference type="GO" id="GO:0009088">
    <property type="term" value="P:threonine biosynthetic process"/>
    <property type="evidence" value="ECO:0007669"/>
    <property type="project" value="UniProtKB-UniRule"/>
</dbReference>
<evidence type="ECO:0000256" key="5">
    <source>
        <dbReference type="ARBA" id="ARBA00022605"/>
    </source>
</evidence>
<dbReference type="InterPro" id="IPR006204">
    <property type="entry name" value="GHMP_kinase_N_dom"/>
</dbReference>
<dbReference type="Pfam" id="PF08544">
    <property type="entry name" value="GHMP_kinases_C"/>
    <property type="match status" value="1"/>
</dbReference>
<keyword evidence="5 13" id="KW-0028">Amino-acid biosynthesis</keyword>
<evidence type="ECO:0000313" key="16">
    <source>
        <dbReference type="EMBL" id="AXQ78783.1"/>
    </source>
</evidence>
<dbReference type="SUPFAM" id="SSF54211">
    <property type="entry name" value="Ribosomal protein S5 domain 2-like"/>
    <property type="match status" value="1"/>
</dbReference>
<dbReference type="InterPro" id="IPR014721">
    <property type="entry name" value="Ribsml_uS5_D2-typ_fold_subgr"/>
</dbReference>
<dbReference type="GO" id="GO:0005524">
    <property type="term" value="F:ATP binding"/>
    <property type="evidence" value="ECO:0007669"/>
    <property type="project" value="UniProtKB-UniRule"/>
</dbReference>
<feature type="domain" description="GHMP kinase N-terminal" evidence="14">
    <location>
        <begin position="54"/>
        <end position="131"/>
    </location>
</feature>
<dbReference type="NCBIfam" id="TIGR00191">
    <property type="entry name" value="thrB"/>
    <property type="match status" value="1"/>
</dbReference>
<dbReference type="Proteomes" id="UP000246115">
    <property type="component" value="Chromosome"/>
</dbReference>
<dbReference type="GO" id="GO:0004413">
    <property type="term" value="F:homoserine kinase activity"/>
    <property type="evidence" value="ECO:0007669"/>
    <property type="project" value="UniProtKB-UniRule"/>
</dbReference>
<dbReference type="PRINTS" id="PR00958">
    <property type="entry name" value="HOMSERKINASE"/>
</dbReference>
<dbReference type="Gene3D" id="3.30.70.890">
    <property type="entry name" value="GHMP kinase, C-terminal domain"/>
    <property type="match status" value="1"/>
</dbReference>
<comment type="subcellular location">
    <subcellularLocation>
        <location evidence="13">Cytoplasm</location>
    </subcellularLocation>
</comment>
<evidence type="ECO:0000256" key="10">
    <source>
        <dbReference type="ARBA" id="ARBA00022840"/>
    </source>
</evidence>
<feature type="domain" description="GHMP kinase C-terminal" evidence="15">
    <location>
        <begin position="194"/>
        <end position="264"/>
    </location>
</feature>
<evidence type="ECO:0000259" key="15">
    <source>
        <dbReference type="Pfam" id="PF08544"/>
    </source>
</evidence>
<evidence type="ECO:0000313" key="20">
    <source>
        <dbReference type="Proteomes" id="UP000262901"/>
    </source>
</evidence>
<organism evidence="18 20">
    <name type="scientific">Streptococcus chenjunshii</name>
    <dbReference type="NCBI Taxonomy" id="2173853"/>
    <lineage>
        <taxon>Bacteria</taxon>
        <taxon>Bacillati</taxon>
        <taxon>Bacillota</taxon>
        <taxon>Bacilli</taxon>
        <taxon>Lactobacillales</taxon>
        <taxon>Streptococcaceae</taxon>
        <taxon>Streptococcus</taxon>
    </lineage>
</organism>
<sequence>MKITVPATSANLGPGFDSVGIALSKYLSIDVLGEAPAWEVIHDLGASVPADESNLLVKAALKVKSDLPPQRLKMHSDIPLARGLGSSSSAIVAGIELANQLAGLHLTADEKLEIATAIEGHPDNVAPAIFGNLVISSCFDQAVSSIAADFPENCSFIAFIPDYELKTSDSRHVLPQEMSYKEAVTASSVANLALAGLLTGDLVKAGKAIESDLFHERFRQPLVKEFEAIKHLGQTEGAYATYLSGAGPTVMLLIPKEKEAALYSGLQSLGFAGEISVLQVDRQGVLAEKD</sequence>
<dbReference type="EC" id="2.7.1.39" evidence="3 13"/>
<evidence type="ECO:0000313" key="19">
    <source>
        <dbReference type="Proteomes" id="UP000246115"/>
    </source>
</evidence>
<evidence type="ECO:0000256" key="8">
    <source>
        <dbReference type="ARBA" id="ARBA00022741"/>
    </source>
</evidence>
<dbReference type="EMBL" id="QVQY01000004">
    <property type="protein sequence ID" value="RFU51544.1"/>
    <property type="molecule type" value="Genomic_DNA"/>
</dbReference>
<dbReference type="InterPro" id="IPR036554">
    <property type="entry name" value="GHMP_kinase_C_sf"/>
</dbReference>
<reference evidence="16" key="4">
    <citation type="journal article" date="2019" name="Int. J. Syst. Evol. Microbiol.">
        <title>Streptococcus chenjunshii sp. nov. isolated from feces of Tibetan antelopes.</title>
        <authorList>
            <person name="Tian Z."/>
            <person name="Lu S."/>
            <person name="Jin D."/>
            <person name="Yang J."/>
            <person name="Pu J."/>
            <person name="Lai X.H."/>
            <person name="Bai X.N."/>
            <person name="Wu X.M."/>
            <person name="Li J."/>
            <person name="Wang S."/>
            <person name="Xu J."/>
        </authorList>
    </citation>
    <scope>NUCLEOTIDE SEQUENCE</scope>
    <source>
        <strain evidence="16">Z15</strain>
    </source>
</reference>
<name>A0A372KN18_9STRE</name>
<evidence type="ECO:0000256" key="11">
    <source>
        <dbReference type="ARBA" id="ARBA00049375"/>
    </source>
</evidence>